<dbReference type="EMBL" id="JAOQKJ010000005">
    <property type="protein sequence ID" value="MCU6744352.1"/>
    <property type="molecule type" value="Genomic_DNA"/>
</dbReference>
<dbReference type="RefSeq" id="WP_262574387.1">
    <property type="nucleotide sequence ID" value="NZ_JAOQKJ010000005.1"/>
</dbReference>
<dbReference type="Proteomes" id="UP001652432">
    <property type="component" value="Unassembled WGS sequence"/>
</dbReference>
<dbReference type="PANTHER" id="PTHR31223:SF70">
    <property type="entry name" value="LOG FAMILY PROTEIN YJL055W"/>
    <property type="match status" value="1"/>
</dbReference>
<evidence type="ECO:0000313" key="4">
    <source>
        <dbReference type="Proteomes" id="UP001652432"/>
    </source>
</evidence>
<dbReference type="EC" id="3.2.2.n1" evidence="2"/>
<dbReference type="SUPFAM" id="SSF102405">
    <property type="entry name" value="MCP/YpsA-like"/>
    <property type="match status" value="1"/>
</dbReference>
<sequence length="181" mass="20008">MNITVYLGANEGNDPLLKEAVRELGTWIGSSGNTLIYGGSKNGLMGEAAESVLDAGGRAIGVEPQIFIDQGFEYDRLTELIVTKDMTERKTKMIELGDAFIAFPGGTGTLEEIAEVMSKVSLKWLSAPCILYNLNGYYDSLKELLLHMQEKGLSSKERQQGIYFAKNLEEIKGIIQHENKR</sequence>
<dbReference type="Pfam" id="PF03641">
    <property type="entry name" value="Lysine_decarbox"/>
    <property type="match status" value="1"/>
</dbReference>
<evidence type="ECO:0000256" key="2">
    <source>
        <dbReference type="RuleBase" id="RU363015"/>
    </source>
</evidence>
<keyword evidence="2" id="KW-0378">Hydrolase</keyword>
<evidence type="ECO:0000256" key="1">
    <source>
        <dbReference type="ARBA" id="ARBA00006763"/>
    </source>
</evidence>
<name>A0ABT2T2B5_9FIRM</name>
<accession>A0ABT2T2B5</accession>
<dbReference type="PANTHER" id="PTHR31223">
    <property type="entry name" value="LOG FAMILY PROTEIN YJL055W"/>
    <property type="match status" value="1"/>
</dbReference>
<dbReference type="InterPro" id="IPR031100">
    <property type="entry name" value="LOG_fam"/>
</dbReference>
<proteinExistence type="inferred from homology"/>
<dbReference type="InterPro" id="IPR005269">
    <property type="entry name" value="LOG"/>
</dbReference>
<organism evidence="3 4">
    <name type="scientific">Suilimivivens aceti</name>
    <dbReference type="NCBI Taxonomy" id="2981774"/>
    <lineage>
        <taxon>Bacteria</taxon>
        <taxon>Bacillati</taxon>
        <taxon>Bacillota</taxon>
        <taxon>Clostridia</taxon>
        <taxon>Lachnospirales</taxon>
        <taxon>Lachnospiraceae</taxon>
        <taxon>Suilimivivens</taxon>
    </lineage>
</organism>
<comment type="caution">
    <text evidence="3">The sequence shown here is derived from an EMBL/GenBank/DDBJ whole genome shotgun (WGS) entry which is preliminary data.</text>
</comment>
<protein>
    <recommendedName>
        <fullName evidence="2">Cytokinin riboside 5'-monophosphate phosphoribohydrolase</fullName>
        <ecNumber evidence="2">3.2.2.n1</ecNumber>
    </recommendedName>
</protein>
<keyword evidence="2" id="KW-0203">Cytokinin biosynthesis</keyword>
<dbReference type="Gene3D" id="3.40.50.450">
    <property type="match status" value="1"/>
</dbReference>
<dbReference type="NCBIfam" id="TIGR00730">
    <property type="entry name" value="Rossman fold protein, TIGR00730 family"/>
    <property type="match status" value="1"/>
</dbReference>
<keyword evidence="4" id="KW-1185">Reference proteome</keyword>
<reference evidence="3 4" key="1">
    <citation type="journal article" date="2021" name="ISME Commun">
        <title>Automated analysis of genomic sequences facilitates high-throughput and comprehensive description of bacteria.</title>
        <authorList>
            <person name="Hitch T.C.A."/>
        </authorList>
    </citation>
    <scope>NUCLEOTIDE SEQUENCE [LARGE SCALE GENOMIC DNA]</scope>
    <source>
        <strain evidence="3 4">Sanger_18</strain>
    </source>
</reference>
<comment type="similarity">
    <text evidence="1 2">Belongs to the LOG family.</text>
</comment>
<gene>
    <name evidence="3" type="ORF">OCV77_07565</name>
</gene>
<evidence type="ECO:0000313" key="3">
    <source>
        <dbReference type="EMBL" id="MCU6744352.1"/>
    </source>
</evidence>